<evidence type="ECO:0000256" key="7">
    <source>
        <dbReference type="SAM" id="Coils"/>
    </source>
</evidence>
<feature type="domain" description="PI-PLC Y-box" evidence="10">
    <location>
        <begin position="124"/>
        <end position="240"/>
    </location>
</feature>
<dbReference type="SUPFAM" id="SSF49562">
    <property type="entry name" value="C2 domain (Calcium/lipid-binding domain, CaLB)"/>
    <property type="match status" value="1"/>
</dbReference>
<dbReference type="PRINTS" id="PR00390">
    <property type="entry name" value="PHPHLIPASEC"/>
</dbReference>
<evidence type="ECO:0000256" key="6">
    <source>
        <dbReference type="RuleBase" id="RU361133"/>
    </source>
</evidence>
<comment type="catalytic activity">
    <reaction evidence="6">
        <text>a 1,2-diacyl-sn-glycero-3-phospho-(1D-myo-inositol-4,5-bisphosphate) + H2O = 1D-myo-inositol 1,4,5-trisphosphate + a 1,2-diacyl-sn-glycerol + H(+)</text>
        <dbReference type="Rhea" id="RHEA:33179"/>
        <dbReference type="ChEBI" id="CHEBI:15377"/>
        <dbReference type="ChEBI" id="CHEBI:15378"/>
        <dbReference type="ChEBI" id="CHEBI:17815"/>
        <dbReference type="ChEBI" id="CHEBI:58456"/>
        <dbReference type="ChEBI" id="CHEBI:203600"/>
        <dbReference type="EC" id="3.1.4.11"/>
    </reaction>
</comment>
<dbReference type="GO" id="GO:0005509">
    <property type="term" value="F:calcium ion binding"/>
    <property type="evidence" value="ECO:0007669"/>
    <property type="project" value="InterPro"/>
</dbReference>
<gene>
    <name evidence="11" type="ORF">CJN711_LOCUS5308</name>
</gene>
<dbReference type="FunFam" id="2.60.40.150:FF:000008">
    <property type="entry name" value="1-phosphatidylinositol 4,5-bisphosphate phosphodiesterase"/>
    <property type="match status" value="1"/>
</dbReference>
<dbReference type="InterPro" id="IPR014815">
    <property type="entry name" value="PLC-beta_C"/>
</dbReference>
<dbReference type="PROSITE" id="PS50004">
    <property type="entry name" value="C2"/>
    <property type="match status" value="1"/>
</dbReference>
<accession>A0A814L951</accession>
<dbReference type="PROSITE" id="PS50008">
    <property type="entry name" value="PIPLC_Y_DOMAIN"/>
    <property type="match status" value="1"/>
</dbReference>
<dbReference type="GO" id="GO:0051209">
    <property type="term" value="P:release of sequestered calcium ion into cytosol"/>
    <property type="evidence" value="ECO:0007669"/>
    <property type="project" value="TreeGrafter"/>
</dbReference>
<dbReference type="GO" id="GO:0016042">
    <property type="term" value="P:lipid catabolic process"/>
    <property type="evidence" value="ECO:0007669"/>
    <property type="project" value="UniProtKB-KW"/>
</dbReference>
<dbReference type="InterPro" id="IPR042531">
    <property type="entry name" value="PLC-beta_C_sf"/>
</dbReference>
<feature type="coiled-coil region" evidence="7">
    <location>
        <begin position="616"/>
        <end position="648"/>
    </location>
</feature>
<dbReference type="CDD" id="cd00275">
    <property type="entry name" value="C2_PLC_like"/>
    <property type="match status" value="1"/>
</dbReference>
<dbReference type="InterPro" id="IPR000008">
    <property type="entry name" value="C2_dom"/>
</dbReference>
<dbReference type="AlphaFoldDB" id="A0A814L951"/>
<dbReference type="SUPFAM" id="SSF69989">
    <property type="entry name" value="C-terminal domain of PLC-beta"/>
    <property type="match status" value="1"/>
</dbReference>
<dbReference type="Gene3D" id="2.60.40.150">
    <property type="entry name" value="C2 domain"/>
    <property type="match status" value="1"/>
</dbReference>
<evidence type="ECO:0000259" key="9">
    <source>
        <dbReference type="PROSITE" id="PS50004"/>
    </source>
</evidence>
<keyword evidence="4 6" id="KW-0443">Lipid metabolism</keyword>
<dbReference type="InterPro" id="IPR001711">
    <property type="entry name" value="PLipase_C_Pinositol-sp_Y"/>
</dbReference>
<evidence type="ECO:0000313" key="11">
    <source>
        <dbReference type="EMBL" id="CAF1062645.1"/>
    </source>
</evidence>
<evidence type="ECO:0000256" key="3">
    <source>
        <dbReference type="ARBA" id="ARBA00022963"/>
    </source>
</evidence>
<dbReference type="InterPro" id="IPR001192">
    <property type="entry name" value="PI-PLC_fam"/>
</dbReference>
<dbReference type="GO" id="GO:0046488">
    <property type="term" value="P:phosphatidylinositol metabolic process"/>
    <property type="evidence" value="ECO:0007669"/>
    <property type="project" value="TreeGrafter"/>
</dbReference>
<keyword evidence="5" id="KW-0807">Transducer</keyword>
<reference evidence="11" key="1">
    <citation type="submission" date="2021-02" db="EMBL/GenBank/DDBJ databases">
        <authorList>
            <person name="Nowell W R."/>
        </authorList>
    </citation>
    <scope>NUCLEOTIDE SEQUENCE</scope>
</reference>
<evidence type="ECO:0000256" key="2">
    <source>
        <dbReference type="ARBA" id="ARBA00022801"/>
    </source>
</evidence>
<dbReference type="PANTHER" id="PTHR10336">
    <property type="entry name" value="PHOSPHOINOSITIDE-SPECIFIC PHOSPHOLIPASE C FAMILY PROTEIN"/>
    <property type="match status" value="1"/>
</dbReference>
<keyword evidence="2 6" id="KW-0378">Hydrolase</keyword>
<dbReference type="EC" id="3.1.4.11" evidence="1 6"/>
<evidence type="ECO:0000313" key="12">
    <source>
        <dbReference type="Proteomes" id="UP000663855"/>
    </source>
</evidence>
<dbReference type="GO" id="GO:0004435">
    <property type="term" value="F:phosphatidylinositol-4,5-bisphosphate phospholipase C activity"/>
    <property type="evidence" value="ECO:0007669"/>
    <property type="project" value="UniProtKB-EC"/>
</dbReference>
<dbReference type="SMART" id="SM00239">
    <property type="entry name" value="C2"/>
    <property type="match status" value="1"/>
</dbReference>
<dbReference type="InterPro" id="IPR035892">
    <property type="entry name" value="C2_domain_sf"/>
</dbReference>
<dbReference type="GO" id="GO:0048015">
    <property type="term" value="P:phosphatidylinositol-mediated signaling"/>
    <property type="evidence" value="ECO:0007669"/>
    <property type="project" value="TreeGrafter"/>
</dbReference>
<evidence type="ECO:0000256" key="5">
    <source>
        <dbReference type="ARBA" id="ARBA00023224"/>
    </source>
</evidence>
<organism evidence="11 12">
    <name type="scientific">Rotaria magnacalcarata</name>
    <dbReference type="NCBI Taxonomy" id="392030"/>
    <lineage>
        <taxon>Eukaryota</taxon>
        <taxon>Metazoa</taxon>
        <taxon>Spiralia</taxon>
        <taxon>Gnathifera</taxon>
        <taxon>Rotifera</taxon>
        <taxon>Eurotatoria</taxon>
        <taxon>Bdelloidea</taxon>
        <taxon>Philodinida</taxon>
        <taxon>Philodinidae</taxon>
        <taxon>Rotaria</taxon>
    </lineage>
</organism>
<evidence type="ECO:0000256" key="4">
    <source>
        <dbReference type="ARBA" id="ARBA00023098"/>
    </source>
</evidence>
<dbReference type="Gene3D" id="1.20.1230.10">
    <property type="entry name" value="Phospholipase C beta, distal C-terminal domain"/>
    <property type="match status" value="1"/>
</dbReference>
<feature type="compositionally biased region" description="Polar residues" evidence="8">
    <location>
        <begin position="554"/>
        <end position="563"/>
    </location>
</feature>
<keyword evidence="3 6" id="KW-0442">Lipid degradation</keyword>
<evidence type="ECO:0000256" key="1">
    <source>
        <dbReference type="ARBA" id="ARBA00012368"/>
    </source>
</evidence>
<dbReference type="Gene3D" id="3.20.20.190">
    <property type="entry name" value="Phosphatidylinositol (PI) phosphodiesterase"/>
    <property type="match status" value="1"/>
</dbReference>
<feature type="region of interest" description="Disordered" evidence="8">
    <location>
        <begin position="31"/>
        <end position="72"/>
    </location>
</feature>
<proteinExistence type="predicted"/>
<evidence type="ECO:0000256" key="8">
    <source>
        <dbReference type="SAM" id="MobiDB-lite"/>
    </source>
</evidence>
<keyword evidence="7" id="KW-0175">Coiled coil</keyword>
<dbReference type="Pfam" id="PF00387">
    <property type="entry name" value="PI-PLC-Y"/>
    <property type="match status" value="1"/>
</dbReference>
<dbReference type="SMART" id="SM00149">
    <property type="entry name" value="PLCYc"/>
    <property type="match status" value="1"/>
</dbReference>
<comment type="caution">
    <text evidence="11">The sequence shown here is derived from an EMBL/GenBank/DDBJ whole genome shotgun (WGS) entry which is preliminary data.</text>
</comment>
<dbReference type="Proteomes" id="UP000663855">
    <property type="component" value="Unassembled WGS sequence"/>
</dbReference>
<feature type="region of interest" description="Disordered" evidence="8">
    <location>
        <begin position="520"/>
        <end position="567"/>
    </location>
</feature>
<dbReference type="EMBL" id="CAJNOV010001464">
    <property type="protein sequence ID" value="CAF1062645.1"/>
    <property type="molecule type" value="Genomic_DNA"/>
</dbReference>
<dbReference type="PANTHER" id="PTHR10336:SF36">
    <property type="entry name" value="1-PHOSPHATIDYLINOSITOL 4,5-BISPHOSPHATE PHOSPHODIESTERASE BETA-4"/>
    <property type="match status" value="1"/>
</dbReference>
<sequence length="732" mass="83046">MDEYPESVTIPFLPPETNPLGQLDLFLKGIDTEGNNDNDVDSAANVEGEDGPAAFSDNAKLRDDDDEAHPELNVDVNDDASRRTLFGQLGLKLKLSSNLSREEEEALYNGYQYKGATTNIHPLLSSRVNYTQPIKFPGFSKAEERNIHYHMSSFSENVALQHLKQNPIEFVNYNKRQLSRIYPKGGRVDSSNYMPQIFWNAGCQMVSLNFQTPDLPMQLNLGKFEYNGNCGYLLKPDFMRRPDRTFDPYAESPVDGVIAAFCSVRVISGQFLSDKKIGTYVEVDMFGLPADTIRKEYRTKTIPTNGLNPRYDETVFEFRKIVLPDLAILRIAVYEETGKLIGQRVLPLDGLQAGYRHISLRTEGNFPLSLPTIFCEIILKSYVPDGLTDFVDQLNQPLLIKKTEELLNSITNTSSDGSLTTSTSSLRRNRIFTDTASASNPSLDTKLATTAASNTSVNTVSTSDGINSAASIKYKAPIEIIVPITLECLYEQKSYSKLKHKQDKELILVKKKHAKEQAVLGEQQSKIMSKAKSDTEKATRSPKIQVGSQRRDLSSSNDGNSTEGKTDTKIMDLISEQNVEWTSLVQRQITEMNTLRRQHTKEQCETLRLLLEETQKMQTKELVERQTKEKKELELSQVRQNIEDSKRLGSEKNIRNKSDLDRRVRELKSNNTKKFVEERKRQNLKHERDRDNLIKAHESQKTTLLADIDKMLEYSVNYQDETPMARFPSSSV</sequence>
<feature type="domain" description="C2" evidence="9">
    <location>
        <begin position="240"/>
        <end position="368"/>
    </location>
</feature>
<protein>
    <recommendedName>
        <fullName evidence="1 6">Phosphoinositide phospholipase C</fullName>
        <ecNumber evidence="1 6">3.1.4.11</ecNumber>
    </recommendedName>
</protein>
<evidence type="ECO:0000259" key="10">
    <source>
        <dbReference type="PROSITE" id="PS50008"/>
    </source>
</evidence>
<dbReference type="InterPro" id="IPR017946">
    <property type="entry name" value="PLC-like_Pdiesterase_TIM-brl"/>
</dbReference>
<dbReference type="Pfam" id="PF08703">
    <property type="entry name" value="PLC-beta_C"/>
    <property type="match status" value="1"/>
</dbReference>
<dbReference type="SUPFAM" id="SSF51695">
    <property type="entry name" value="PLC-like phosphodiesterases"/>
    <property type="match status" value="1"/>
</dbReference>
<name>A0A814L951_9BILA</name>